<organism evidence="11 12">
    <name type="scientific">Buchnera aphidicola</name>
    <name type="common">Microlophium carnosum</name>
    <dbReference type="NCBI Taxonomy" id="2708354"/>
    <lineage>
        <taxon>Bacteria</taxon>
        <taxon>Pseudomonadati</taxon>
        <taxon>Pseudomonadota</taxon>
        <taxon>Gammaproteobacteria</taxon>
        <taxon>Enterobacterales</taxon>
        <taxon>Erwiniaceae</taxon>
        <taxon>Buchnera</taxon>
    </lineage>
</organism>
<evidence type="ECO:0000256" key="2">
    <source>
        <dbReference type="ARBA" id="ARBA00004496"/>
    </source>
</evidence>
<proteinExistence type="inferred from homology"/>
<dbReference type="Pfam" id="PF02108">
    <property type="entry name" value="FliH"/>
    <property type="match status" value="1"/>
</dbReference>
<evidence type="ECO:0000256" key="6">
    <source>
        <dbReference type="ARBA" id="ARBA00022490"/>
    </source>
</evidence>
<accession>A0A6G9JU12</accession>
<evidence type="ECO:0000256" key="7">
    <source>
        <dbReference type="ARBA" id="ARBA00022795"/>
    </source>
</evidence>
<sequence>MPNSILEKTWKRWYPEKIFLKNTKKNKIILFHFDKFKKEDFSLELQNTKNYSVDKKEFERDLMKTKGYEIGFKKGFLQSQEESVLLKNKLNNLFLDFEKALSMFENALFSQLLNTVLKISSYVIGKNIDIDESMLINYITNIIKKDGIFLKKPQLVIHPNNKKLIESTFKDFLNTYKWTLIFDDNIDLNGCKIKSENIDIDATVDARWQEVCRFIYSEEY</sequence>
<dbReference type="InterPro" id="IPR051472">
    <property type="entry name" value="T3SS_Stator/FliH"/>
</dbReference>
<keyword evidence="5" id="KW-0813">Transport</keyword>
<dbReference type="InterPro" id="IPR000563">
    <property type="entry name" value="Flag_FliH"/>
</dbReference>
<reference evidence="11 12" key="1">
    <citation type="submission" date="2020-04" db="EMBL/GenBank/DDBJ databases">
        <title>Parallel evolution in the integration of a co-obligate aphid symbiosis.</title>
        <authorList>
            <person name="Monnin D."/>
            <person name="Jackson R."/>
            <person name="Kiers E.T."/>
            <person name="Bunker M."/>
            <person name="Ellers J."/>
            <person name="Henry L.M."/>
        </authorList>
    </citation>
    <scope>NUCLEOTIDE SEQUENCE [LARGE SCALE GENOMIC DNA]</scope>
    <source>
        <strain evidence="11">MCAR-56B</strain>
    </source>
</reference>
<evidence type="ECO:0000256" key="4">
    <source>
        <dbReference type="ARBA" id="ARBA00016507"/>
    </source>
</evidence>
<dbReference type="AlphaFoldDB" id="A0A6G9JU12"/>
<comment type="similarity">
    <text evidence="3">Belongs to the FliH family.</text>
</comment>
<dbReference type="GO" id="GO:0071973">
    <property type="term" value="P:bacterial-type flagellum-dependent cell motility"/>
    <property type="evidence" value="ECO:0007669"/>
    <property type="project" value="InterPro"/>
</dbReference>
<evidence type="ECO:0000256" key="5">
    <source>
        <dbReference type="ARBA" id="ARBA00022448"/>
    </source>
</evidence>
<comment type="function">
    <text evidence="1">Needed for flagellar regrowth and assembly.</text>
</comment>
<evidence type="ECO:0000256" key="9">
    <source>
        <dbReference type="ARBA" id="ARBA00023225"/>
    </source>
</evidence>
<evidence type="ECO:0000256" key="8">
    <source>
        <dbReference type="ARBA" id="ARBA00022927"/>
    </source>
</evidence>
<feature type="domain" description="Flagellar assembly protein FliH/Type III secretion system HrpE" evidence="10">
    <location>
        <begin position="87"/>
        <end position="211"/>
    </location>
</feature>
<evidence type="ECO:0000256" key="1">
    <source>
        <dbReference type="ARBA" id="ARBA00003041"/>
    </source>
</evidence>
<dbReference type="GO" id="GO:0003774">
    <property type="term" value="F:cytoskeletal motor activity"/>
    <property type="evidence" value="ECO:0007669"/>
    <property type="project" value="InterPro"/>
</dbReference>
<dbReference type="GO" id="GO:0009288">
    <property type="term" value="C:bacterial-type flagellum"/>
    <property type="evidence" value="ECO:0007669"/>
    <property type="project" value="InterPro"/>
</dbReference>
<keyword evidence="7" id="KW-1005">Bacterial flagellum biogenesis</keyword>
<evidence type="ECO:0000313" key="12">
    <source>
        <dbReference type="Proteomes" id="UP000503183"/>
    </source>
</evidence>
<gene>
    <name evidence="11" type="ORF">G4A98_00370</name>
</gene>
<comment type="subcellular location">
    <subcellularLocation>
        <location evidence="2">Cytoplasm</location>
    </subcellularLocation>
</comment>
<evidence type="ECO:0000256" key="3">
    <source>
        <dbReference type="ARBA" id="ARBA00006602"/>
    </source>
</evidence>
<evidence type="ECO:0000259" key="10">
    <source>
        <dbReference type="Pfam" id="PF02108"/>
    </source>
</evidence>
<dbReference type="Proteomes" id="UP000503183">
    <property type="component" value="Chromosome"/>
</dbReference>
<dbReference type="InterPro" id="IPR018035">
    <property type="entry name" value="Flagellar_FliH/T3SS_HrpE"/>
</dbReference>
<dbReference type="EMBL" id="CP048747">
    <property type="protein sequence ID" value="QIQ41689.1"/>
    <property type="molecule type" value="Genomic_DNA"/>
</dbReference>
<protein>
    <recommendedName>
        <fullName evidence="4">Flagellar assembly protein FliH</fullName>
    </recommendedName>
</protein>
<dbReference type="PRINTS" id="PR01003">
    <property type="entry name" value="FLGFLIH"/>
</dbReference>
<dbReference type="GO" id="GO:0044781">
    <property type="term" value="P:bacterial-type flagellum organization"/>
    <property type="evidence" value="ECO:0007669"/>
    <property type="project" value="UniProtKB-KW"/>
</dbReference>
<evidence type="ECO:0000313" key="11">
    <source>
        <dbReference type="EMBL" id="QIQ41689.1"/>
    </source>
</evidence>
<keyword evidence="8" id="KW-0653">Protein transport</keyword>
<keyword evidence="11" id="KW-0966">Cell projection</keyword>
<dbReference type="GO" id="GO:0005829">
    <property type="term" value="C:cytosol"/>
    <property type="evidence" value="ECO:0007669"/>
    <property type="project" value="TreeGrafter"/>
</dbReference>
<dbReference type="PANTHER" id="PTHR34982">
    <property type="entry name" value="YOP PROTEINS TRANSLOCATION PROTEIN L"/>
    <property type="match status" value="1"/>
</dbReference>
<name>A0A6G9JU12_9GAMM</name>
<dbReference type="PANTHER" id="PTHR34982:SF1">
    <property type="entry name" value="FLAGELLAR ASSEMBLY PROTEIN FLIH"/>
    <property type="match status" value="1"/>
</dbReference>
<keyword evidence="6" id="KW-0963">Cytoplasm</keyword>
<dbReference type="GO" id="GO:0015031">
    <property type="term" value="P:protein transport"/>
    <property type="evidence" value="ECO:0007669"/>
    <property type="project" value="UniProtKB-KW"/>
</dbReference>
<keyword evidence="11" id="KW-0282">Flagellum</keyword>
<keyword evidence="11" id="KW-0969">Cilium</keyword>
<dbReference type="SUPFAM" id="SSF160527">
    <property type="entry name" value="V-type ATPase subunit E-like"/>
    <property type="match status" value="1"/>
</dbReference>
<keyword evidence="9" id="KW-1006">Bacterial flagellum protein export</keyword>